<evidence type="ECO:0000313" key="3">
    <source>
        <dbReference type="EMBL" id="KAL0061486.1"/>
    </source>
</evidence>
<evidence type="ECO:0008006" key="5">
    <source>
        <dbReference type="Google" id="ProtNLM"/>
    </source>
</evidence>
<evidence type="ECO:0000256" key="2">
    <source>
        <dbReference type="SAM" id="Phobius"/>
    </source>
</evidence>
<dbReference type="Gene3D" id="2.60.40.420">
    <property type="entry name" value="Cupredoxins - blue copper proteins"/>
    <property type="match status" value="2"/>
</dbReference>
<dbReference type="InterPro" id="IPR052953">
    <property type="entry name" value="Ser-rich/MCO-related"/>
</dbReference>
<proteinExistence type="predicted"/>
<evidence type="ECO:0000256" key="1">
    <source>
        <dbReference type="SAM" id="MobiDB-lite"/>
    </source>
</evidence>
<keyword evidence="2" id="KW-1133">Transmembrane helix</keyword>
<feature type="region of interest" description="Disordered" evidence="1">
    <location>
        <begin position="337"/>
        <end position="361"/>
    </location>
</feature>
<dbReference type="Proteomes" id="UP001437256">
    <property type="component" value="Unassembled WGS sequence"/>
</dbReference>
<reference evidence="3 4" key="1">
    <citation type="submission" date="2024-05" db="EMBL/GenBank/DDBJ databases">
        <title>A draft genome resource for the thread blight pathogen Marasmius tenuissimus strain MS-2.</title>
        <authorList>
            <person name="Yulfo-Soto G.E."/>
            <person name="Baruah I.K."/>
            <person name="Amoako-Attah I."/>
            <person name="Bukari Y."/>
            <person name="Meinhardt L.W."/>
            <person name="Bailey B.A."/>
            <person name="Cohen S.P."/>
        </authorList>
    </citation>
    <scope>NUCLEOTIDE SEQUENCE [LARGE SCALE GENOMIC DNA]</scope>
    <source>
        <strain evidence="3 4">MS-2</strain>
    </source>
</reference>
<organism evidence="3 4">
    <name type="scientific">Marasmius tenuissimus</name>
    <dbReference type="NCBI Taxonomy" id="585030"/>
    <lineage>
        <taxon>Eukaryota</taxon>
        <taxon>Fungi</taxon>
        <taxon>Dikarya</taxon>
        <taxon>Basidiomycota</taxon>
        <taxon>Agaricomycotina</taxon>
        <taxon>Agaricomycetes</taxon>
        <taxon>Agaricomycetidae</taxon>
        <taxon>Agaricales</taxon>
        <taxon>Marasmiineae</taxon>
        <taxon>Marasmiaceae</taxon>
        <taxon>Marasmius</taxon>
    </lineage>
</organism>
<feature type="transmembrane region" description="Helical" evidence="2">
    <location>
        <begin position="369"/>
        <end position="390"/>
    </location>
</feature>
<keyword evidence="2" id="KW-0812">Transmembrane</keyword>
<keyword evidence="2" id="KW-0472">Membrane</keyword>
<keyword evidence="4" id="KW-1185">Reference proteome</keyword>
<name>A0ABR2ZKF1_9AGAR</name>
<evidence type="ECO:0000313" key="4">
    <source>
        <dbReference type="Proteomes" id="UP001437256"/>
    </source>
</evidence>
<dbReference type="PANTHER" id="PTHR34883:SF15">
    <property type="entry name" value="EXTRACELLULAR SERINE-RICH PROTEIN"/>
    <property type="match status" value="1"/>
</dbReference>
<accession>A0ABR2ZKF1</accession>
<dbReference type="PANTHER" id="PTHR34883">
    <property type="entry name" value="SERINE-RICH PROTEIN, PUTATIVE-RELATED-RELATED"/>
    <property type="match status" value="1"/>
</dbReference>
<dbReference type="SUPFAM" id="SSF49503">
    <property type="entry name" value="Cupredoxins"/>
    <property type="match status" value="2"/>
</dbReference>
<dbReference type="InterPro" id="IPR008972">
    <property type="entry name" value="Cupredoxin"/>
</dbReference>
<sequence length="391" mass="40541">MALALTALPAAVLGANYDVAVGADSKLIFSPEWVNAQPGDTVTFIFNPKNHTVTQSTFDQPCLISTGGFNTGLSSKPVPPNQTVDLPREVFTVSDATPKWFYCAQKNPAPHCPQGMVFAINPPVEGDPHSFSAFKALATQGNVTSTSATASSTDTFVTPPPQTWHTATATITHDESTWVSTYTSYEGSAQPTFAPQPVNHKIDVGLNGLAFTPSNISAAIGDTVTFEFHPKAHGVTQSSFSAPCSPLTGGFESGLKPVASPDADRPTFVLTINDVCHIPPSPRIETEFSVSSQTAPIWGYCPQTNPQPHCGQGMVFSINAVESGQNNFAAFQTLANRTSTPAGGSEGSPNGGNGGSGSGSGSGNDNNAAVLNISLGPVSLAVITAVFAVLV</sequence>
<protein>
    <recommendedName>
        <fullName evidence="5">Cupredoxin</fullName>
    </recommendedName>
</protein>
<gene>
    <name evidence="3" type="ORF">AAF712_011709</name>
</gene>
<feature type="compositionally biased region" description="Gly residues" evidence="1">
    <location>
        <begin position="344"/>
        <end position="361"/>
    </location>
</feature>
<dbReference type="CDD" id="cd00920">
    <property type="entry name" value="Cupredoxin"/>
    <property type="match status" value="2"/>
</dbReference>
<dbReference type="EMBL" id="JBBXMP010000134">
    <property type="protein sequence ID" value="KAL0061486.1"/>
    <property type="molecule type" value="Genomic_DNA"/>
</dbReference>
<comment type="caution">
    <text evidence="3">The sequence shown here is derived from an EMBL/GenBank/DDBJ whole genome shotgun (WGS) entry which is preliminary data.</text>
</comment>